<proteinExistence type="predicted"/>
<organism evidence="1 2">
    <name type="scientific">Pseudomonas syringae pv. apii</name>
    <dbReference type="NCBI Taxonomy" id="81036"/>
    <lineage>
        <taxon>Bacteria</taxon>
        <taxon>Pseudomonadati</taxon>
        <taxon>Pseudomonadota</taxon>
        <taxon>Gammaproteobacteria</taxon>
        <taxon>Pseudomonadales</taxon>
        <taxon>Pseudomonadaceae</taxon>
        <taxon>Pseudomonas</taxon>
    </lineage>
</organism>
<evidence type="ECO:0000313" key="1">
    <source>
        <dbReference type="EMBL" id="RMU69242.1"/>
    </source>
</evidence>
<comment type="caution">
    <text evidence="1">The sequence shown here is derived from an EMBL/GenBank/DDBJ whole genome shotgun (WGS) entry which is preliminary data.</text>
</comment>
<accession>A0A3M5WFN4</accession>
<name>A0A3M5WFN4_9PSED</name>
<dbReference type="EMBL" id="RBUG01000125">
    <property type="protein sequence ID" value="RMU69242.1"/>
    <property type="molecule type" value="Genomic_DNA"/>
</dbReference>
<evidence type="ECO:0000313" key="2">
    <source>
        <dbReference type="Proteomes" id="UP000271152"/>
    </source>
</evidence>
<protein>
    <submittedName>
        <fullName evidence="1">Uncharacterized protein</fullName>
    </submittedName>
</protein>
<reference evidence="1 2" key="1">
    <citation type="submission" date="2018-08" db="EMBL/GenBank/DDBJ databases">
        <title>Recombination of ecologically and evolutionarily significant loci maintains genetic cohesion in the Pseudomonas syringae species complex.</title>
        <authorList>
            <person name="Dillon M."/>
            <person name="Thakur S."/>
            <person name="Almeida R.N.D."/>
            <person name="Weir B.S."/>
            <person name="Guttman D.S."/>
        </authorList>
    </citation>
    <scope>NUCLEOTIDE SEQUENCE [LARGE SCALE GENOMIC DNA]</scope>
    <source>
        <strain evidence="1 2">ICMP 11947</strain>
    </source>
</reference>
<sequence>MIDHRLGGSRQGVGMVLEKPASAGFLLGAIKSSLSPGYLRSAFLLRRFSRCTSRSLRRRIS</sequence>
<dbReference type="Proteomes" id="UP000271152">
    <property type="component" value="Unassembled WGS sequence"/>
</dbReference>
<dbReference type="AlphaFoldDB" id="A0A3M5WFN4"/>
<gene>
    <name evidence="1" type="ORF">ALP23_200079</name>
</gene>